<comment type="caution">
    <text evidence="2">The sequence shown here is derived from an EMBL/GenBank/DDBJ whole genome shotgun (WGS) entry which is preliminary data.</text>
</comment>
<accession>A0A5J4T2Z9</accession>
<evidence type="ECO:0000313" key="3">
    <source>
        <dbReference type="Proteomes" id="UP000324800"/>
    </source>
</evidence>
<keyword evidence="1" id="KW-0472">Membrane</keyword>
<sequence length="119" mass="13002">IAAVIADSPIVTSAVTQLVSCSVSVLLVIQRILEVVVVSRILSQLVDHHQLDHQHVLHQIVVAIIIVVVTIIEFIVSIIAIKSVIVVIIIVVAIVHLKKKKISLSEVINQEYDKPEVAN</sequence>
<evidence type="ECO:0000256" key="1">
    <source>
        <dbReference type="SAM" id="Phobius"/>
    </source>
</evidence>
<dbReference type="EMBL" id="SNRW01039359">
    <property type="protein sequence ID" value="KAA6352764.1"/>
    <property type="molecule type" value="Genomic_DNA"/>
</dbReference>
<keyword evidence="1" id="KW-1133">Transmembrane helix</keyword>
<dbReference type="Proteomes" id="UP000324800">
    <property type="component" value="Unassembled WGS sequence"/>
</dbReference>
<gene>
    <name evidence="2" type="ORF">EZS28_051709</name>
</gene>
<evidence type="ECO:0000313" key="2">
    <source>
        <dbReference type="EMBL" id="KAA6352764.1"/>
    </source>
</evidence>
<dbReference type="AlphaFoldDB" id="A0A5J4T2Z9"/>
<name>A0A5J4T2Z9_9EUKA</name>
<feature type="non-terminal residue" evidence="2">
    <location>
        <position position="1"/>
    </location>
</feature>
<keyword evidence="1" id="KW-0812">Transmembrane</keyword>
<feature type="transmembrane region" description="Helical" evidence="1">
    <location>
        <begin position="55"/>
        <end position="72"/>
    </location>
</feature>
<protein>
    <submittedName>
        <fullName evidence="2">Uncharacterized protein</fullName>
    </submittedName>
</protein>
<reference evidence="2 3" key="1">
    <citation type="submission" date="2019-03" db="EMBL/GenBank/DDBJ databases">
        <title>Single cell metagenomics reveals metabolic interactions within the superorganism composed of flagellate Streblomastix strix and complex community of Bacteroidetes bacteria on its surface.</title>
        <authorList>
            <person name="Treitli S.C."/>
            <person name="Kolisko M."/>
            <person name="Husnik F."/>
            <person name="Keeling P."/>
            <person name="Hampl V."/>
        </authorList>
    </citation>
    <scope>NUCLEOTIDE SEQUENCE [LARGE SCALE GENOMIC DNA]</scope>
    <source>
        <strain evidence="2">ST1C</strain>
    </source>
</reference>
<organism evidence="2 3">
    <name type="scientific">Streblomastix strix</name>
    <dbReference type="NCBI Taxonomy" id="222440"/>
    <lineage>
        <taxon>Eukaryota</taxon>
        <taxon>Metamonada</taxon>
        <taxon>Preaxostyla</taxon>
        <taxon>Oxymonadida</taxon>
        <taxon>Streblomastigidae</taxon>
        <taxon>Streblomastix</taxon>
    </lineage>
</organism>
<proteinExistence type="predicted"/>